<name>A0A0K9PU75_ZOSMR</name>
<comment type="similarity">
    <text evidence="3">Belongs to the NPH3 family.</text>
</comment>
<organism evidence="6 7">
    <name type="scientific">Zostera marina</name>
    <name type="common">Eelgrass</name>
    <dbReference type="NCBI Taxonomy" id="29655"/>
    <lineage>
        <taxon>Eukaryota</taxon>
        <taxon>Viridiplantae</taxon>
        <taxon>Streptophyta</taxon>
        <taxon>Embryophyta</taxon>
        <taxon>Tracheophyta</taxon>
        <taxon>Spermatophyta</taxon>
        <taxon>Magnoliopsida</taxon>
        <taxon>Liliopsida</taxon>
        <taxon>Zosteraceae</taxon>
        <taxon>Zostera</taxon>
    </lineage>
</organism>
<keyword evidence="7" id="KW-1185">Reference proteome</keyword>
<dbReference type="PROSITE" id="PS50097">
    <property type="entry name" value="BTB"/>
    <property type="match status" value="1"/>
</dbReference>
<dbReference type="Gene3D" id="3.30.710.10">
    <property type="entry name" value="Potassium Channel Kv1.1, Chain A"/>
    <property type="match status" value="1"/>
</dbReference>
<dbReference type="SUPFAM" id="SSF54695">
    <property type="entry name" value="POZ domain"/>
    <property type="match status" value="1"/>
</dbReference>
<accession>A0A0K9PU75</accession>
<evidence type="ECO:0000259" key="4">
    <source>
        <dbReference type="PROSITE" id="PS50097"/>
    </source>
</evidence>
<feature type="domain" description="NPH3" evidence="5">
    <location>
        <begin position="202"/>
        <end position="451"/>
    </location>
</feature>
<sequence length="557" mass="63270">MQQERPCDLKLQINGERSFFINQKILGSFSGRMRKMTTKQEKTRDRPFIGVDEMNMLDFPGEPDNFELVARFCYNNGRIAMNPSNICALHCSAVFMEMTEELVPCNLISQAETFLDGLFYWTWDEILTSVKTCEHFFQNAESSGLLQRLLSSLLAKISANSEASLLTNSTLLGYSSSSSPDTSHFGFSNTPKSHDAIRPSKEWWFDDLTILHPNIITKIMTSLNAYGSDNKNLILTKFLLHYLNKVTHNGDQSKQIYGGLADTVIYGVVLIGRKAFSCRGLFWVLRVVTSLGISKDCRQNLESLMGQMLDYATLDDLLVSGHGAVYDVNLVLRLVKIFVDGAVTLPRMKKIGNLLDKYLGEISPDQNLKIDKFLRLAKSLPDSARNCFDGVYRAMDIYLESHPALSLEDRSRLCRCLNYEKLTCEACRDLAKNPRIPPRVAVQALLVLQHTQVRPQAMGFPWPTETQRKAVYHKGLVTPKIVLPSPSSYFPEPKEDPKFNMKKTRLKVTDLENVCNNMKDKMSLMAKTNDIDIEKNRRINHHHKAHNVSRLSLPRLC</sequence>
<dbReference type="OMA" id="RAWWFDD"/>
<comment type="pathway">
    <text evidence="1">Protein modification; protein ubiquitination.</text>
</comment>
<dbReference type="Proteomes" id="UP000036987">
    <property type="component" value="Unassembled WGS sequence"/>
</dbReference>
<evidence type="ECO:0000259" key="5">
    <source>
        <dbReference type="PROSITE" id="PS51649"/>
    </source>
</evidence>
<feature type="domain" description="BTB" evidence="4">
    <location>
        <begin position="7"/>
        <end position="76"/>
    </location>
</feature>
<dbReference type="InterPro" id="IPR000210">
    <property type="entry name" value="BTB/POZ_dom"/>
</dbReference>
<gene>
    <name evidence="6" type="ORF">ZOSMA_162G00470</name>
</gene>
<dbReference type="GO" id="GO:0016567">
    <property type="term" value="P:protein ubiquitination"/>
    <property type="evidence" value="ECO:0007669"/>
    <property type="project" value="UniProtKB-UniPathway"/>
</dbReference>
<dbReference type="OrthoDB" id="1080584at2759"/>
<dbReference type="AlphaFoldDB" id="A0A0K9PU75"/>
<evidence type="ECO:0000256" key="1">
    <source>
        <dbReference type="ARBA" id="ARBA00004906"/>
    </source>
</evidence>
<dbReference type="STRING" id="29655.A0A0K9PU75"/>
<dbReference type="UniPathway" id="UPA00143"/>
<dbReference type="InterPro" id="IPR043454">
    <property type="entry name" value="NPH3/RPT2-like"/>
</dbReference>
<keyword evidence="2" id="KW-0833">Ubl conjugation pathway</keyword>
<dbReference type="PROSITE" id="PS51649">
    <property type="entry name" value="NPH3"/>
    <property type="match status" value="1"/>
</dbReference>
<proteinExistence type="inferred from homology"/>
<protein>
    <submittedName>
        <fullName evidence="6">Phototropic-responsive NPH3 family protein</fullName>
    </submittedName>
</protein>
<comment type="caution">
    <text evidence="6">The sequence shown here is derived from an EMBL/GenBank/DDBJ whole genome shotgun (WGS) entry which is preliminary data.</text>
</comment>
<reference evidence="7" key="1">
    <citation type="journal article" date="2016" name="Nature">
        <title>The genome of the seagrass Zostera marina reveals angiosperm adaptation to the sea.</title>
        <authorList>
            <person name="Olsen J.L."/>
            <person name="Rouze P."/>
            <person name="Verhelst B."/>
            <person name="Lin Y.-C."/>
            <person name="Bayer T."/>
            <person name="Collen J."/>
            <person name="Dattolo E."/>
            <person name="De Paoli E."/>
            <person name="Dittami S."/>
            <person name="Maumus F."/>
            <person name="Michel G."/>
            <person name="Kersting A."/>
            <person name="Lauritano C."/>
            <person name="Lohaus R."/>
            <person name="Toepel M."/>
            <person name="Tonon T."/>
            <person name="Vanneste K."/>
            <person name="Amirebrahimi M."/>
            <person name="Brakel J."/>
            <person name="Bostroem C."/>
            <person name="Chovatia M."/>
            <person name="Grimwood J."/>
            <person name="Jenkins J.W."/>
            <person name="Jueterbock A."/>
            <person name="Mraz A."/>
            <person name="Stam W.T."/>
            <person name="Tice H."/>
            <person name="Bornberg-Bauer E."/>
            <person name="Green P.J."/>
            <person name="Pearson G.A."/>
            <person name="Procaccini G."/>
            <person name="Duarte C.M."/>
            <person name="Schmutz J."/>
            <person name="Reusch T.B.H."/>
            <person name="Van de Peer Y."/>
        </authorList>
    </citation>
    <scope>NUCLEOTIDE SEQUENCE [LARGE SCALE GENOMIC DNA]</scope>
    <source>
        <strain evidence="7">cv. Finnish</strain>
    </source>
</reference>
<evidence type="ECO:0000256" key="2">
    <source>
        <dbReference type="ARBA" id="ARBA00022786"/>
    </source>
</evidence>
<dbReference type="PANTHER" id="PTHR32370">
    <property type="entry name" value="OS12G0117600 PROTEIN"/>
    <property type="match status" value="1"/>
</dbReference>
<dbReference type="EMBL" id="LFYR01000625">
    <property type="protein sequence ID" value="KMZ72526.1"/>
    <property type="molecule type" value="Genomic_DNA"/>
</dbReference>
<dbReference type="InterPro" id="IPR027356">
    <property type="entry name" value="NPH3_dom"/>
</dbReference>
<dbReference type="Pfam" id="PF03000">
    <property type="entry name" value="NPH3"/>
    <property type="match status" value="1"/>
</dbReference>
<dbReference type="InterPro" id="IPR011333">
    <property type="entry name" value="SKP1/BTB/POZ_sf"/>
</dbReference>
<evidence type="ECO:0000313" key="6">
    <source>
        <dbReference type="EMBL" id="KMZ72526.1"/>
    </source>
</evidence>
<evidence type="ECO:0000256" key="3">
    <source>
        <dbReference type="PROSITE-ProRule" id="PRU00982"/>
    </source>
</evidence>
<evidence type="ECO:0000313" key="7">
    <source>
        <dbReference type="Proteomes" id="UP000036987"/>
    </source>
</evidence>